<dbReference type="EMBL" id="CAJNOK010011426">
    <property type="protein sequence ID" value="CAF1139937.1"/>
    <property type="molecule type" value="Genomic_DNA"/>
</dbReference>
<evidence type="ECO:0000313" key="3">
    <source>
        <dbReference type="EMBL" id="CAF3933764.1"/>
    </source>
</evidence>
<accession>A0A8S2MAH1</accession>
<comment type="caution">
    <text evidence="3">The sequence shown here is derived from an EMBL/GenBank/DDBJ whole genome shotgun (WGS) entry which is preliminary data.</text>
</comment>
<protein>
    <submittedName>
        <fullName evidence="3">Uncharacterized protein</fullName>
    </submittedName>
</protein>
<dbReference type="Proteomes" id="UP000677228">
    <property type="component" value="Unassembled WGS sequence"/>
</dbReference>
<feature type="region of interest" description="Disordered" evidence="1">
    <location>
        <begin position="1"/>
        <end position="50"/>
    </location>
</feature>
<dbReference type="EMBL" id="CAJOBA010025950">
    <property type="protein sequence ID" value="CAF3933764.1"/>
    <property type="molecule type" value="Genomic_DNA"/>
</dbReference>
<feature type="compositionally biased region" description="Basic and acidic residues" evidence="1">
    <location>
        <begin position="1"/>
        <end position="21"/>
    </location>
</feature>
<evidence type="ECO:0000313" key="2">
    <source>
        <dbReference type="EMBL" id="CAF1139937.1"/>
    </source>
</evidence>
<dbReference type="Proteomes" id="UP000682733">
    <property type="component" value="Unassembled WGS sequence"/>
</dbReference>
<name>A0A8S2MAH1_9BILA</name>
<gene>
    <name evidence="2" type="ORF">OVA965_LOCUS21076</name>
    <name evidence="3" type="ORF">TMI583_LOCUS21640</name>
</gene>
<feature type="compositionally biased region" description="Polar residues" evidence="1">
    <location>
        <begin position="22"/>
        <end position="34"/>
    </location>
</feature>
<dbReference type="AlphaFoldDB" id="A0A8S2MAH1"/>
<evidence type="ECO:0000256" key="1">
    <source>
        <dbReference type="SAM" id="MobiDB-lite"/>
    </source>
</evidence>
<proteinExistence type="predicted"/>
<reference evidence="3" key="1">
    <citation type="submission" date="2021-02" db="EMBL/GenBank/DDBJ databases">
        <authorList>
            <person name="Nowell W R."/>
        </authorList>
    </citation>
    <scope>NUCLEOTIDE SEQUENCE</scope>
</reference>
<sequence length="50" mass="5621">GAGHDIHEMDVEQPDRTEVKENTSVVLISRSTTNLRHENSDDLQNAEQTC</sequence>
<evidence type="ECO:0000313" key="4">
    <source>
        <dbReference type="Proteomes" id="UP000682733"/>
    </source>
</evidence>
<organism evidence="3 4">
    <name type="scientific">Didymodactylos carnosus</name>
    <dbReference type="NCBI Taxonomy" id="1234261"/>
    <lineage>
        <taxon>Eukaryota</taxon>
        <taxon>Metazoa</taxon>
        <taxon>Spiralia</taxon>
        <taxon>Gnathifera</taxon>
        <taxon>Rotifera</taxon>
        <taxon>Eurotatoria</taxon>
        <taxon>Bdelloidea</taxon>
        <taxon>Philodinida</taxon>
        <taxon>Philodinidae</taxon>
        <taxon>Didymodactylos</taxon>
    </lineage>
</organism>
<feature type="non-terminal residue" evidence="3">
    <location>
        <position position="1"/>
    </location>
</feature>